<dbReference type="OrthoDB" id="3357002at2759"/>
<sequence>MLGGIPSKKVDIPVTAVFLALYIVGGAIHLAIFLLNKKRGHKFLFSLFIFIFCLARIVTTSLRIATISKPTNIDLAIAASVFVAAGILILFIINLIWSQRVLRSLHPRFGWHTAISTLFRVAYVLIALTLAIVITATVQMFFTLRPRTRTIDRDLQLYAGTFFTIISFLPIPIVLIALAAPRKSKPEKFGKGRFRTKIWILLIGTTLCCLGAAFRCGTSWIKPVPLVRPMPDYYSKACFYIFVFTVEILVVYLYAIMRVDLRFHIPDGAKGPGSYEASLRVGSTSGDVEAKQAQETAAEGK</sequence>
<evidence type="ECO:0000313" key="3">
    <source>
        <dbReference type="EMBL" id="KAF2248634.1"/>
    </source>
</evidence>
<keyword evidence="1" id="KW-0472">Membrane</keyword>
<feature type="transmembrane region" description="Helical" evidence="1">
    <location>
        <begin position="118"/>
        <end position="142"/>
    </location>
</feature>
<keyword evidence="4" id="KW-1185">Reference proteome</keyword>
<protein>
    <recommendedName>
        <fullName evidence="2">DUF7702 domain-containing protein</fullName>
    </recommendedName>
</protein>
<dbReference type="RefSeq" id="XP_033683638.1">
    <property type="nucleotide sequence ID" value="XM_033821808.1"/>
</dbReference>
<organism evidence="3 4">
    <name type="scientific">Trematosphaeria pertusa</name>
    <dbReference type="NCBI Taxonomy" id="390896"/>
    <lineage>
        <taxon>Eukaryota</taxon>
        <taxon>Fungi</taxon>
        <taxon>Dikarya</taxon>
        <taxon>Ascomycota</taxon>
        <taxon>Pezizomycotina</taxon>
        <taxon>Dothideomycetes</taxon>
        <taxon>Pleosporomycetidae</taxon>
        <taxon>Pleosporales</taxon>
        <taxon>Massarineae</taxon>
        <taxon>Trematosphaeriaceae</taxon>
        <taxon>Trematosphaeria</taxon>
    </lineage>
</organism>
<dbReference type="PANTHER" id="PTHR35184">
    <property type="entry name" value="YALI0C10208P"/>
    <property type="match status" value="1"/>
</dbReference>
<reference evidence="3" key="1">
    <citation type="journal article" date="2020" name="Stud. Mycol.">
        <title>101 Dothideomycetes genomes: a test case for predicting lifestyles and emergence of pathogens.</title>
        <authorList>
            <person name="Haridas S."/>
            <person name="Albert R."/>
            <person name="Binder M."/>
            <person name="Bloem J."/>
            <person name="Labutti K."/>
            <person name="Salamov A."/>
            <person name="Andreopoulos B."/>
            <person name="Baker S."/>
            <person name="Barry K."/>
            <person name="Bills G."/>
            <person name="Bluhm B."/>
            <person name="Cannon C."/>
            <person name="Castanera R."/>
            <person name="Culley D."/>
            <person name="Daum C."/>
            <person name="Ezra D."/>
            <person name="Gonzalez J."/>
            <person name="Henrissat B."/>
            <person name="Kuo A."/>
            <person name="Liang C."/>
            <person name="Lipzen A."/>
            <person name="Lutzoni F."/>
            <person name="Magnuson J."/>
            <person name="Mondo S."/>
            <person name="Nolan M."/>
            <person name="Ohm R."/>
            <person name="Pangilinan J."/>
            <person name="Park H.-J."/>
            <person name="Ramirez L."/>
            <person name="Alfaro M."/>
            <person name="Sun H."/>
            <person name="Tritt A."/>
            <person name="Yoshinaga Y."/>
            <person name="Zwiers L.-H."/>
            <person name="Turgeon B."/>
            <person name="Goodwin S."/>
            <person name="Spatafora J."/>
            <person name="Crous P."/>
            <person name="Grigoriev I."/>
        </authorList>
    </citation>
    <scope>NUCLEOTIDE SEQUENCE</scope>
    <source>
        <strain evidence="3">CBS 122368</strain>
    </source>
</reference>
<feature type="transmembrane region" description="Helical" evidence="1">
    <location>
        <begin position="12"/>
        <end position="36"/>
    </location>
</feature>
<keyword evidence="1" id="KW-1133">Transmembrane helix</keyword>
<dbReference type="EMBL" id="ML987195">
    <property type="protein sequence ID" value="KAF2248634.1"/>
    <property type="molecule type" value="Genomic_DNA"/>
</dbReference>
<dbReference type="Pfam" id="PF11309">
    <property type="entry name" value="DUF3112"/>
    <property type="match status" value="1"/>
</dbReference>
<dbReference type="InterPro" id="IPR021460">
    <property type="entry name" value="DUF3112"/>
</dbReference>
<name>A0A6A6IDI4_9PLEO</name>
<gene>
    <name evidence="3" type="ORF">BU26DRAFT_302674</name>
</gene>
<dbReference type="Pfam" id="PF24800">
    <property type="entry name" value="DUF7702"/>
    <property type="match status" value="1"/>
</dbReference>
<keyword evidence="1" id="KW-0812">Transmembrane</keyword>
<feature type="transmembrane region" description="Helical" evidence="1">
    <location>
        <begin position="76"/>
        <end position="97"/>
    </location>
</feature>
<feature type="transmembrane region" description="Helical" evidence="1">
    <location>
        <begin position="157"/>
        <end position="178"/>
    </location>
</feature>
<evidence type="ECO:0000256" key="1">
    <source>
        <dbReference type="SAM" id="Phobius"/>
    </source>
</evidence>
<dbReference type="Proteomes" id="UP000800094">
    <property type="component" value="Unassembled WGS sequence"/>
</dbReference>
<accession>A0A6A6IDI4</accession>
<dbReference type="InterPro" id="IPR056119">
    <property type="entry name" value="DUF7702"/>
</dbReference>
<evidence type="ECO:0000313" key="4">
    <source>
        <dbReference type="Proteomes" id="UP000800094"/>
    </source>
</evidence>
<feature type="transmembrane region" description="Helical" evidence="1">
    <location>
        <begin position="233"/>
        <end position="255"/>
    </location>
</feature>
<dbReference type="AlphaFoldDB" id="A0A6A6IDI4"/>
<dbReference type="PANTHER" id="PTHR35184:SF1">
    <property type="entry name" value="INTEGRAL MEMBRANE PROTEIN"/>
    <property type="match status" value="1"/>
</dbReference>
<feature type="domain" description="DUF7702" evidence="2">
    <location>
        <begin position="27"/>
        <end position="182"/>
    </location>
</feature>
<evidence type="ECO:0000259" key="2">
    <source>
        <dbReference type="Pfam" id="PF24800"/>
    </source>
</evidence>
<proteinExistence type="predicted"/>
<feature type="transmembrane region" description="Helical" evidence="1">
    <location>
        <begin position="198"/>
        <end position="221"/>
    </location>
</feature>
<dbReference type="GeneID" id="54575138"/>
<feature type="transmembrane region" description="Helical" evidence="1">
    <location>
        <begin position="43"/>
        <end position="64"/>
    </location>
</feature>